<dbReference type="Proteomes" id="UP001234787">
    <property type="component" value="Unassembled WGS sequence"/>
</dbReference>
<evidence type="ECO:0000313" key="3">
    <source>
        <dbReference type="Proteomes" id="UP001234787"/>
    </source>
</evidence>
<keyword evidence="1" id="KW-0040">ANK repeat</keyword>
<feature type="repeat" description="ANK" evidence="1">
    <location>
        <begin position="91"/>
        <end position="113"/>
    </location>
</feature>
<dbReference type="PANTHER" id="PTHR24121:SF22">
    <property type="entry name" value="PROTEIN ACCELERATED CELL DEATH 6-LIKE"/>
    <property type="match status" value="1"/>
</dbReference>
<accession>A0AAD3NW24</accession>
<dbReference type="EMBL" id="BSEH01000912">
    <property type="protein sequence ID" value="GLJ59412.1"/>
    <property type="molecule type" value="Genomic_DNA"/>
</dbReference>
<proteinExistence type="predicted"/>
<dbReference type="SUPFAM" id="SSF48403">
    <property type="entry name" value="Ankyrin repeat"/>
    <property type="match status" value="1"/>
</dbReference>
<dbReference type="SMART" id="SM00248">
    <property type="entry name" value="ANK"/>
    <property type="match status" value="3"/>
</dbReference>
<dbReference type="PANTHER" id="PTHR24121">
    <property type="entry name" value="NO MECHANORECEPTOR POTENTIAL C, ISOFORM D-RELATED"/>
    <property type="match status" value="1"/>
</dbReference>
<dbReference type="Pfam" id="PF12796">
    <property type="entry name" value="Ank_2"/>
    <property type="match status" value="1"/>
</dbReference>
<comment type="caution">
    <text evidence="2">The sequence shown here is derived from an EMBL/GenBank/DDBJ whole genome shotgun (WGS) entry which is preliminary data.</text>
</comment>
<gene>
    <name evidence="2" type="ORF">SUGI_1507510</name>
</gene>
<protein>
    <submittedName>
        <fullName evidence="2">Uncharacterized protein</fullName>
    </submittedName>
</protein>
<dbReference type="PROSITE" id="PS50297">
    <property type="entry name" value="ANK_REP_REGION"/>
    <property type="match status" value="1"/>
</dbReference>
<keyword evidence="3" id="KW-1185">Reference proteome</keyword>
<dbReference type="Gene3D" id="1.25.40.20">
    <property type="entry name" value="Ankyrin repeat-containing domain"/>
    <property type="match status" value="1"/>
</dbReference>
<evidence type="ECO:0000313" key="2">
    <source>
        <dbReference type="EMBL" id="GLJ59412.1"/>
    </source>
</evidence>
<dbReference type="AlphaFoldDB" id="A0AAD3NW24"/>
<reference evidence="2" key="1">
    <citation type="submission" date="2022-12" db="EMBL/GenBank/DDBJ databases">
        <title>Chromosome-Level Genome Assembly of Japanese Cedar (Cryptomeriajaponica D. Don).</title>
        <authorList>
            <person name="Fujino T."/>
            <person name="Yamaguchi K."/>
            <person name="Yokoyama T."/>
            <person name="Hamanaka T."/>
            <person name="Harazono Y."/>
            <person name="Kamada H."/>
            <person name="Kobayashi W."/>
            <person name="Ujino-Ihara T."/>
            <person name="Uchiyama K."/>
            <person name="Matsumoto A."/>
            <person name="Izuno A."/>
            <person name="Tsumura Y."/>
            <person name="Toyoda A."/>
            <person name="Shigenobu S."/>
            <person name="Moriguchi Y."/>
            <person name="Ueno S."/>
            <person name="Kasahara M."/>
        </authorList>
    </citation>
    <scope>NUCLEOTIDE SEQUENCE</scope>
</reference>
<sequence>MATEGQQLGGRIDPDAFKAAVTRLRIDQQLSSQLKAALNNITPGGENTLLHLAASVGNLHFIQQLLQLNRQLLKETDPEVKPLLVNATNAEKDTALHLAAQGGFSNVVKILLQQPESGVDLRNKLDETALFKAYESGNLETVKAIFDASPSSLLESTVHKRNCLSVAVNRGDSGYFISILGFLCL</sequence>
<dbReference type="InterPro" id="IPR036770">
    <property type="entry name" value="Ankyrin_rpt-contain_sf"/>
</dbReference>
<organism evidence="2 3">
    <name type="scientific">Cryptomeria japonica</name>
    <name type="common">Japanese cedar</name>
    <name type="synonym">Cupressus japonica</name>
    <dbReference type="NCBI Taxonomy" id="3369"/>
    <lineage>
        <taxon>Eukaryota</taxon>
        <taxon>Viridiplantae</taxon>
        <taxon>Streptophyta</taxon>
        <taxon>Embryophyta</taxon>
        <taxon>Tracheophyta</taxon>
        <taxon>Spermatophyta</taxon>
        <taxon>Pinopsida</taxon>
        <taxon>Pinidae</taxon>
        <taxon>Conifers II</taxon>
        <taxon>Cupressales</taxon>
        <taxon>Cupressaceae</taxon>
        <taxon>Cryptomeria</taxon>
    </lineage>
</organism>
<dbReference type="PROSITE" id="PS50088">
    <property type="entry name" value="ANK_REPEAT"/>
    <property type="match status" value="1"/>
</dbReference>
<dbReference type="InterPro" id="IPR002110">
    <property type="entry name" value="Ankyrin_rpt"/>
</dbReference>
<name>A0AAD3NW24_CRYJA</name>
<evidence type="ECO:0000256" key="1">
    <source>
        <dbReference type="PROSITE-ProRule" id="PRU00023"/>
    </source>
</evidence>